<keyword evidence="3" id="KW-1185">Reference proteome</keyword>
<dbReference type="Proteomes" id="UP001392437">
    <property type="component" value="Unassembled WGS sequence"/>
</dbReference>
<proteinExistence type="predicted"/>
<sequence length="382" mass="44097">MFLELTAKLETLTFAAPTTFPRFDRLPPELRFKIWHEFLRNEAASRIVLVHGLVPKNPLQLEEDELTVPELRIMPLKRLISPLLMVSRESRVEALRHYQTRVDMTSLAPIIKAGGLSKWIEKNEFNAGTEQDEDLDGVRRLGFMNLRVREQWAMAVERMLCRVAREVLEDQKYNTPALREYCRPRKYFQPRGCIHLDMHSDRFLFVRNWTPPVPAPLLYGLQALSEGFDGFLDRRADHVDVQKILETHRPPVLRNASAPLAPAVRQQIRHAVFPHYDTSVMRICFEPNQVNGFPDAPDAEFLLGHDAFAAEGSLAAFEASEQMYRSFFDDVEEKGPECLGIRPAKLVDVEDVVMNEEDGFDDVIIQILKWEKDIVDADYNRL</sequence>
<feature type="domain" description="2EXR" evidence="1">
    <location>
        <begin position="20"/>
        <end position="102"/>
    </location>
</feature>
<dbReference type="EMBL" id="JAQQWP010000006">
    <property type="protein sequence ID" value="KAK8115333.1"/>
    <property type="molecule type" value="Genomic_DNA"/>
</dbReference>
<evidence type="ECO:0000313" key="2">
    <source>
        <dbReference type="EMBL" id="KAK8115333.1"/>
    </source>
</evidence>
<reference evidence="2 3" key="1">
    <citation type="submission" date="2023-01" db="EMBL/GenBank/DDBJ databases">
        <title>Analysis of 21 Apiospora genomes using comparative genomics revels a genus with tremendous synthesis potential of carbohydrate active enzymes and secondary metabolites.</title>
        <authorList>
            <person name="Sorensen T."/>
        </authorList>
    </citation>
    <scope>NUCLEOTIDE SEQUENCE [LARGE SCALE GENOMIC DNA]</scope>
    <source>
        <strain evidence="2 3">CBS 117206</strain>
    </source>
</reference>
<dbReference type="InterPro" id="IPR045518">
    <property type="entry name" value="2EXR"/>
</dbReference>
<dbReference type="Pfam" id="PF20150">
    <property type="entry name" value="2EXR"/>
    <property type="match status" value="1"/>
</dbReference>
<name>A0AAW0QYB6_9PEZI</name>
<evidence type="ECO:0000259" key="1">
    <source>
        <dbReference type="Pfam" id="PF20150"/>
    </source>
</evidence>
<accession>A0AAW0QYB6</accession>
<evidence type="ECO:0000313" key="3">
    <source>
        <dbReference type="Proteomes" id="UP001392437"/>
    </source>
</evidence>
<organism evidence="2 3">
    <name type="scientific">Apiospora kogelbergensis</name>
    <dbReference type="NCBI Taxonomy" id="1337665"/>
    <lineage>
        <taxon>Eukaryota</taxon>
        <taxon>Fungi</taxon>
        <taxon>Dikarya</taxon>
        <taxon>Ascomycota</taxon>
        <taxon>Pezizomycotina</taxon>
        <taxon>Sordariomycetes</taxon>
        <taxon>Xylariomycetidae</taxon>
        <taxon>Amphisphaeriales</taxon>
        <taxon>Apiosporaceae</taxon>
        <taxon>Apiospora</taxon>
    </lineage>
</organism>
<gene>
    <name evidence="2" type="ORF">PG999_007402</name>
</gene>
<dbReference type="AlphaFoldDB" id="A0AAW0QYB6"/>
<comment type="caution">
    <text evidence="2">The sequence shown here is derived from an EMBL/GenBank/DDBJ whole genome shotgun (WGS) entry which is preliminary data.</text>
</comment>
<protein>
    <recommendedName>
        <fullName evidence="1">2EXR domain-containing protein</fullName>
    </recommendedName>
</protein>